<name>A0A7W7YS53_9HYPH</name>
<dbReference type="InterPro" id="IPR013430">
    <property type="entry name" value="Toxin_antidote_HigA"/>
</dbReference>
<dbReference type="PANTHER" id="PTHR36924:SF1">
    <property type="entry name" value="ANTITOXIN HIGA-1"/>
    <property type="match status" value="1"/>
</dbReference>
<dbReference type="EMBL" id="JACHIK010000002">
    <property type="protein sequence ID" value="MBB5041160.1"/>
    <property type="molecule type" value="Genomic_DNA"/>
</dbReference>
<dbReference type="PANTHER" id="PTHR36924">
    <property type="entry name" value="ANTITOXIN HIGA-1"/>
    <property type="match status" value="1"/>
</dbReference>
<dbReference type="RefSeq" id="WP_184140597.1">
    <property type="nucleotide sequence ID" value="NZ_JACHIK010000002.1"/>
</dbReference>
<sequence length="99" mass="11033">MAREIPLPHPGEVLKEEFLDAMDISVYAAAKAIGISRSQLNSICRGEHRITAPIALRLGRYFNVDAAWFMNMQMKYDLETSSEELGPQLDAIQPLEVAA</sequence>
<dbReference type="PROSITE" id="PS50943">
    <property type="entry name" value="HTH_CROC1"/>
    <property type="match status" value="1"/>
</dbReference>
<dbReference type="CDD" id="cd00093">
    <property type="entry name" value="HTH_XRE"/>
    <property type="match status" value="1"/>
</dbReference>
<accession>A0A7W7YS53</accession>
<feature type="domain" description="HTH cro/C1-type" evidence="2">
    <location>
        <begin position="14"/>
        <end position="69"/>
    </location>
</feature>
<evidence type="ECO:0000313" key="3">
    <source>
        <dbReference type="EMBL" id="MBB5041160.1"/>
    </source>
</evidence>
<dbReference type="InterPro" id="IPR010982">
    <property type="entry name" value="Lambda_DNA-bd_dom_sf"/>
</dbReference>
<dbReference type="InterPro" id="IPR001387">
    <property type="entry name" value="Cro/C1-type_HTH"/>
</dbReference>
<evidence type="ECO:0000256" key="1">
    <source>
        <dbReference type="ARBA" id="ARBA00023125"/>
    </source>
</evidence>
<keyword evidence="4" id="KW-1185">Reference proteome</keyword>
<dbReference type="Gene3D" id="1.10.260.40">
    <property type="entry name" value="lambda repressor-like DNA-binding domains"/>
    <property type="match status" value="1"/>
</dbReference>
<reference evidence="3 4" key="1">
    <citation type="submission" date="2020-08" db="EMBL/GenBank/DDBJ databases">
        <title>Genomic Encyclopedia of Type Strains, Phase IV (KMG-IV): sequencing the most valuable type-strain genomes for metagenomic binning, comparative biology and taxonomic classification.</title>
        <authorList>
            <person name="Goeker M."/>
        </authorList>
    </citation>
    <scope>NUCLEOTIDE SEQUENCE [LARGE SCALE GENOMIC DNA]</scope>
    <source>
        <strain evidence="3 4">DSM 21319</strain>
    </source>
</reference>
<dbReference type="SMART" id="SM00530">
    <property type="entry name" value="HTH_XRE"/>
    <property type="match status" value="1"/>
</dbReference>
<protein>
    <submittedName>
        <fullName evidence="3">Addiction module HigA family antidote</fullName>
    </submittedName>
</protein>
<dbReference type="GO" id="GO:0003677">
    <property type="term" value="F:DNA binding"/>
    <property type="evidence" value="ECO:0007669"/>
    <property type="project" value="UniProtKB-KW"/>
</dbReference>
<comment type="caution">
    <text evidence="3">The sequence shown here is derived from an EMBL/GenBank/DDBJ whole genome shotgun (WGS) entry which is preliminary data.</text>
</comment>
<dbReference type="NCBIfam" id="TIGR02607">
    <property type="entry name" value="antidote_HigA"/>
    <property type="match status" value="1"/>
</dbReference>
<organism evidence="3 4">
    <name type="scientific">Shinella fusca</name>
    <dbReference type="NCBI Taxonomy" id="544480"/>
    <lineage>
        <taxon>Bacteria</taxon>
        <taxon>Pseudomonadati</taxon>
        <taxon>Pseudomonadota</taxon>
        <taxon>Alphaproteobacteria</taxon>
        <taxon>Hyphomicrobiales</taxon>
        <taxon>Rhizobiaceae</taxon>
        <taxon>Shinella</taxon>
    </lineage>
</organism>
<keyword evidence="1" id="KW-0238">DNA-binding</keyword>
<evidence type="ECO:0000313" key="4">
    <source>
        <dbReference type="Proteomes" id="UP000535406"/>
    </source>
</evidence>
<dbReference type="Pfam" id="PF01381">
    <property type="entry name" value="HTH_3"/>
    <property type="match status" value="1"/>
</dbReference>
<evidence type="ECO:0000259" key="2">
    <source>
        <dbReference type="PROSITE" id="PS50943"/>
    </source>
</evidence>
<proteinExistence type="predicted"/>
<gene>
    <name evidence="3" type="ORF">HNQ66_000543</name>
</gene>
<dbReference type="Proteomes" id="UP000535406">
    <property type="component" value="Unassembled WGS sequence"/>
</dbReference>
<dbReference type="AlphaFoldDB" id="A0A7W7YS53"/>
<dbReference type="SUPFAM" id="SSF47413">
    <property type="entry name" value="lambda repressor-like DNA-binding domains"/>
    <property type="match status" value="1"/>
</dbReference>